<gene>
    <name evidence="1" type="ORF">PY04263</name>
</gene>
<dbReference type="AlphaFoldDB" id="Q7RGT3"/>
<dbReference type="PaxDb" id="73239-Q7RGT3"/>
<dbReference type="STRING" id="73239.Q7RGT3"/>
<evidence type="ECO:0000313" key="2">
    <source>
        <dbReference type="Proteomes" id="UP000008553"/>
    </source>
</evidence>
<name>Q7RGT3_PLAYO</name>
<sequence length="117" mass="13399">MNKDSKYNPESICVNLKNNGNRLNEKPNKIETDLRVIKKAIPITPSCELKKVMTFEKKKNIPLSLKSNEDRLSGKYIRTNDNHKFGFYKNGNINIKLRGAHINAEKKNISIISDALK</sequence>
<dbReference type="InParanoid" id="Q7RGT3"/>
<comment type="caution">
    <text evidence="1">The sequence shown here is derived from an EMBL/GenBank/DDBJ whole genome shotgun (WGS) entry which is preliminary data.</text>
</comment>
<dbReference type="Proteomes" id="UP000008553">
    <property type="component" value="Unassembled WGS sequence"/>
</dbReference>
<organism evidence="1 2">
    <name type="scientific">Plasmodium yoelii yoelii</name>
    <dbReference type="NCBI Taxonomy" id="73239"/>
    <lineage>
        <taxon>Eukaryota</taxon>
        <taxon>Sar</taxon>
        <taxon>Alveolata</taxon>
        <taxon>Apicomplexa</taxon>
        <taxon>Aconoidasida</taxon>
        <taxon>Haemosporida</taxon>
        <taxon>Plasmodiidae</taxon>
        <taxon>Plasmodium</taxon>
        <taxon>Plasmodium (Vinckeia)</taxon>
    </lineage>
</organism>
<proteinExistence type="predicted"/>
<keyword evidence="2" id="KW-1185">Reference proteome</keyword>
<accession>Q7RGT3</accession>
<dbReference type="EMBL" id="AABL01001279">
    <property type="protein sequence ID" value="EAA16094.1"/>
    <property type="molecule type" value="Genomic_DNA"/>
</dbReference>
<evidence type="ECO:0000313" key="1">
    <source>
        <dbReference type="EMBL" id="EAA16094.1"/>
    </source>
</evidence>
<reference evidence="1 2" key="1">
    <citation type="journal article" date="2002" name="Nature">
        <title>Genome sequence and comparative analysis of the model rodent malaria parasite Plasmodium yoelii yoelii.</title>
        <authorList>
            <person name="Carlton J.M."/>
            <person name="Angiuoli S.V."/>
            <person name="Suh B.B."/>
            <person name="Kooij T.W."/>
            <person name="Pertea M."/>
            <person name="Silva J.C."/>
            <person name="Ermolaeva M.D."/>
            <person name="Allen J.E."/>
            <person name="Selengut J.D."/>
            <person name="Koo H.L."/>
            <person name="Peterson J.D."/>
            <person name="Pop M."/>
            <person name="Kosack D.S."/>
            <person name="Shumway M.F."/>
            <person name="Bidwell S.L."/>
            <person name="Shallom S.J."/>
            <person name="van Aken S.E."/>
            <person name="Riedmuller S.B."/>
            <person name="Feldblyum T.V."/>
            <person name="Cho J.K."/>
            <person name="Quackenbush J."/>
            <person name="Sedegah M."/>
            <person name="Shoaibi A."/>
            <person name="Cummings L.M."/>
            <person name="Florens L."/>
            <person name="Yates J.R."/>
            <person name="Raine J.D."/>
            <person name="Sinden R.E."/>
            <person name="Harris M.A."/>
            <person name="Cunningham D.A."/>
            <person name="Preiser P.R."/>
            <person name="Bergman L.W."/>
            <person name="Vaidya A.B."/>
            <person name="van Lin L.H."/>
            <person name="Janse C.J."/>
            <person name="Waters A.P."/>
            <person name="Smith H.O."/>
            <person name="White O.R."/>
            <person name="Salzberg S.L."/>
            <person name="Venter J.C."/>
            <person name="Fraser C.M."/>
            <person name="Hoffman S.L."/>
            <person name="Gardner M.J."/>
            <person name="Carucci D.J."/>
        </authorList>
    </citation>
    <scope>NUCLEOTIDE SEQUENCE [LARGE SCALE GENOMIC DNA]</scope>
    <source>
        <strain evidence="1 2">17XNL</strain>
    </source>
</reference>
<protein>
    <submittedName>
        <fullName evidence="1">Uncharacterized protein</fullName>
    </submittedName>
</protein>